<feature type="compositionally biased region" description="Polar residues" evidence="3">
    <location>
        <begin position="624"/>
        <end position="648"/>
    </location>
</feature>
<dbReference type="Pfam" id="PF00098">
    <property type="entry name" value="zf-CCHC"/>
    <property type="match status" value="1"/>
</dbReference>
<proteinExistence type="predicted"/>
<keyword evidence="2" id="KW-0175">Coiled coil</keyword>
<keyword evidence="1" id="KW-0863">Zinc-finger</keyword>
<gene>
    <name evidence="5" type="ORF">Tci_029132</name>
</gene>
<evidence type="ECO:0000256" key="3">
    <source>
        <dbReference type="SAM" id="MobiDB-lite"/>
    </source>
</evidence>
<accession>A0A6L2LAH1</accession>
<dbReference type="PROSITE" id="PS50158">
    <property type="entry name" value="ZF_CCHC"/>
    <property type="match status" value="1"/>
</dbReference>
<evidence type="ECO:0000313" key="5">
    <source>
        <dbReference type="EMBL" id="GEU57154.1"/>
    </source>
</evidence>
<dbReference type="Gene3D" id="4.10.60.10">
    <property type="entry name" value="Zinc finger, CCHC-type"/>
    <property type="match status" value="1"/>
</dbReference>
<dbReference type="GO" id="GO:0003676">
    <property type="term" value="F:nucleic acid binding"/>
    <property type="evidence" value="ECO:0007669"/>
    <property type="project" value="InterPro"/>
</dbReference>
<evidence type="ECO:0000259" key="4">
    <source>
        <dbReference type="PROSITE" id="PS50158"/>
    </source>
</evidence>
<dbReference type="EMBL" id="BKCJ010003783">
    <property type="protein sequence ID" value="GEU57154.1"/>
    <property type="molecule type" value="Genomic_DNA"/>
</dbReference>
<keyword evidence="1" id="KW-0862">Zinc</keyword>
<dbReference type="SUPFAM" id="SSF57756">
    <property type="entry name" value="Retrovirus zinc finger-like domains"/>
    <property type="match status" value="1"/>
</dbReference>
<dbReference type="PANTHER" id="PTHR11439">
    <property type="entry name" value="GAG-POL-RELATED RETROTRANSPOSON"/>
    <property type="match status" value="1"/>
</dbReference>
<keyword evidence="1" id="KW-0479">Metal-binding</keyword>
<feature type="region of interest" description="Disordered" evidence="3">
    <location>
        <begin position="616"/>
        <end position="708"/>
    </location>
</feature>
<protein>
    <submittedName>
        <fullName evidence="5">Putative ribonuclease H-like domain-containing protein</fullName>
    </submittedName>
</protein>
<dbReference type="GO" id="GO:0008270">
    <property type="term" value="F:zinc ion binding"/>
    <property type="evidence" value="ECO:0007669"/>
    <property type="project" value="UniProtKB-KW"/>
</dbReference>
<feature type="coiled-coil region" evidence="2">
    <location>
        <begin position="579"/>
        <end position="606"/>
    </location>
</feature>
<name>A0A6L2LAH1_TANCI</name>
<feature type="compositionally biased region" description="Polar residues" evidence="3">
    <location>
        <begin position="682"/>
        <end position="693"/>
    </location>
</feature>
<dbReference type="InterPro" id="IPR001878">
    <property type="entry name" value="Znf_CCHC"/>
</dbReference>
<reference evidence="5" key="1">
    <citation type="journal article" date="2019" name="Sci. Rep.">
        <title>Draft genome of Tanacetum cinerariifolium, the natural source of mosquito coil.</title>
        <authorList>
            <person name="Yamashiro T."/>
            <person name="Shiraishi A."/>
            <person name="Satake H."/>
            <person name="Nakayama K."/>
        </authorList>
    </citation>
    <scope>NUCLEOTIDE SEQUENCE</scope>
</reference>
<evidence type="ECO:0000256" key="1">
    <source>
        <dbReference type="PROSITE-ProRule" id="PRU00047"/>
    </source>
</evidence>
<organism evidence="5">
    <name type="scientific">Tanacetum cinerariifolium</name>
    <name type="common">Dalmatian daisy</name>
    <name type="synonym">Chrysanthemum cinerariifolium</name>
    <dbReference type="NCBI Taxonomy" id="118510"/>
    <lineage>
        <taxon>Eukaryota</taxon>
        <taxon>Viridiplantae</taxon>
        <taxon>Streptophyta</taxon>
        <taxon>Embryophyta</taxon>
        <taxon>Tracheophyta</taxon>
        <taxon>Spermatophyta</taxon>
        <taxon>Magnoliopsida</taxon>
        <taxon>eudicotyledons</taxon>
        <taxon>Gunneridae</taxon>
        <taxon>Pentapetalae</taxon>
        <taxon>asterids</taxon>
        <taxon>campanulids</taxon>
        <taxon>Asterales</taxon>
        <taxon>Asteraceae</taxon>
        <taxon>Asteroideae</taxon>
        <taxon>Anthemideae</taxon>
        <taxon>Anthemidinae</taxon>
        <taxon>Tanacetum</taxon>
    </lineage>
</organism>
<dbReference type="PANTHER" id="PTHR11439:SF495">
    <property type="entry name" value="REVERSE TRANSCRIPTASE, RNA-DEPENDENT DNA POLYMERASE-RELATED"/>
    <property type="match status" value="1"/>
</dbReference>
<feature type="domain" description="CCHC-type" evidence="4">
    <location>
        <begin position="733"/>
        <end position="748"/>
    </location>
</feature>
<dbReference type="InterPro" id="IPR036875">
    <property type="entry name" value="Znf_CCHC_sf"/>
</dbReference>
<dbReference type="SMART" id="SM00343">
    <property type="entry name" value="ZnF_C2HC"/>
    <property type="match status" value="1"/>
</dbReference>
<sequence>MLLSPQHVGFEDLKLRFKIMSPKTLDHTFVRDLTMSIQKADSRNKSFLLDYQEYDEGFVAFVGSSKGGKITGKGKIRTGKLDFEDVYFVKELKFNLFSVSQMCDKKNSVLFTETECLILSPDFKLPDANQVLLKNMVLVTKPHNKTPYELLIHRAPIISFMRPFGCPVTILNTLDHLRKFDGKADEGFLVGSKIHSDVGQEGKEKMSDQEYILLPVLNKSLDVPSSNEEVESSPKDDAGKKSIVELTCNYGEWNFSTPFPSNAVGSSFSHLAALDDFSKMPNLEDTRIFDDAFDNRDEGAEADYNNLETVISMEPKEVTQDLDDESWVEAMQEELLRFKLLNVQTLVDLLHGNRDIGTKWVYKNKRDQRGIVQTIVANSTIEVEYIAASSYCGQLLWLQNQLLDYGYNFIQTKIHVDNESAICVVKNPVYHSKTKHIKIRHHFIRDSYEKRLIEMVKIHTDSNIADLLTKAFDVTRIQFFVTSIDKKELAIPGQTKTGKEFSNSLMAEPFSSLNNSMANLKFVDQHNMVVYLEKSDDHIEFHQIVDFISLCSITYALTPEWSRFVTIVKQQHKLDEVSYHKLFDILKQYQKEVNELRAARLARNANPLALVATAQENRDPYYQTPKSQKSYAPSSKPSIPTRTHTTTKYKGKEIAKPITPPSESASEEDNDPIQAQRDKDITSSNSRNKNVDTTPRYKNDNQSGQFGNHRTINVAGARENVGSLVVQQYGIQCFNCKEFGHFAKECKKTKGLKIPHTDEEIDEQELEAHYRYMAKIQELRIEEKETMCKFLFNKMKKIFRRGTCKKLRIVWCLSWRAPPRVPSNLDNWDTASSQLFDIAIHDFYRLFNKMKLVIQLESF</sequence>
<dbReference type="AlphaFoldDB" id="A0A6L2LAH1"/>
<dbReference type="CDD" id="cd09272">
    <property type="entry name" value="RNase_HI_RT_Ty1"/>
    <property type="match status" value="1"/>
</dbReference>
<comment type="caution">
    <text evidence="5">The sequence shown here is derived from an EMBL/GenBank/DDBJ whole genome shotgun (WGS) entry which is preliminary data.</text>
</comment>
<evidence type="ECO:0000256" key="2">
    <source>
        <dbReference type="SAM" id="Coils"/>
    </source>
</evidence>